<dbReference type="AlphaFoldDB" id="A0A448Z2D2"/>
<gene>
    <name evidence="4" type="ORF">PSNMU_V1.4_AUG-EV-PASAV3_0029750</name>
</gene>
<proteinExistence type="predicted"/>
<protein>
    <recommendedName>
        <fullName evidence="6">Tetratricopeptide SHNi-TPR domain-containing protein</fullName>
    </recommendedName>
</protein>
<dbReference type="EMBL" id="CAACVS010000081">
    <property type="protein sequence ID" value="VEU36188.1"/>
    <property type="molecule type" value="Genomic_DNA"/>
</dbReference>
<feature type="compositionally biased region" description="Polar residues" evidence="3">
    <location>
        <begin position="120"/>
        <end position="135"/>
    </location>
</feature>
<dbReference type="InterPro" id="IPR051730">
    <property type="entry name" value="NASP-like"/>
</dbReference>
<dbReference type="GO" id="GO:0005654">
    <property type="term" value="C:nucleoplasm"/>
    <property type="evidence" value="ECO:0007669"/>
    <property type="project" value="TreeGrafter"/>
</dbReference>
<dbReference type="PANTHER" id="PTHR15081:SF1">
    <property type="entry name" value="NUCLEAR AUTOANTIGENIC SPERM PROTEIN"/>
    <property type="match status" value="1"/>
</dbReference>
<name>A0A448Z2D2_9STRA</name>
<keyword evidence="2" id="KW-0802">TPR repeat</keyword>
<dbReference type="GO" id="GO:0034080">
    <property type="term" value="P:CENP-A containing chromatin assembly"/>
    <property type="evidence" value="ECO:0007669"/>
    <property type="project" value="TreeGrafter"/>
</dbReference>
<feature type="region of interest" description="Disordered" evidence="3">
    <location>
        <begin position="66"/>
        <end position="149"/>
    </location>
</feature>
<keyword evidence="1" id="KW-0677">Repeat</keyword>
<dbReference type="OrthoDB" id="46640at2759"/>
<evidence type="ECO:0008006" key="6">
    <source>
        <dbReference type="Google" id="ProtNLM"/>
    </source>
</evidence>
<evidence type="ECO:0000313" key="5">
    <source>
        <dbReference type="Proteomes" id="UP000291116"/>
    </source>
</evidence>
<evidence type="ECO:0000313" key="4">
    <source>
        <dbReference type="EMBL" id="VEU36188.1"/>
    </source>
</evidence>
<organism evidence="4 5">
    <name type="scientific">Pseudo-nitzschia multistriata</name>
    <dbReference type="NCBI Taxonomy" id="183589"/>
    <lineage>
        <taxon>Eukaryota</taxon>
        <taxon>Sar</taxon>
        <taxon>Stramenopiles</taxon>
        <taxon>Ochrophyta</taxon>
        <taxon>Bacillariophyta</taxon>
        <taxon>Bacillariophyceae</taxon>
        <taxon>Bacillariophycidae</taxon>
        <taxon>Bacillariales</taxon>
        <taxon>Bacillariaceae</taxon>
        <taxon>Pseudo-nitzschia</taxon>
    </lineage>
</organism>
<accession>A0A448Z2D2</accession>
<feature type="compositionally biased region" description="Basic and acidic residues" evidence="3">
    <location>
        <begin position="107"/>
        <end position="116"/>
    </location>
</feature>
<keyword evidence="5" id="KW-1185">Reference proteome</keyword>
<dbReference type="PANTHER" id="PTHR15081">
    <property type="entry name" value="NUCLEAR AUTOANTIGENIC SPERM PROTEIN NASP -RELATED"/>
    <property type="match status" value="1"/>
</dbReference>
<evidence type="ECO:0000256" key="3">
    <source>
        <dbReference type="SAM" id="MobiDB-lite"/>
    </source>
</evidence>
<feature type="compositionally biased region" description="Acidic residues" evidence="3">
    <location>
        <begin position="136"/>
        <end position="147"/>
    </location>
</feature>
<dbReference type="GO" id="GO:0042393">
    <property type="term" value="F:histone binding"/>
    <property type="evidence" value="ECO:0007669"/>
    <property type="project" value="TreeGrafter"/>
</dbReference>
<dbReference type="Proteomes" id="UP000291116">
    <property type="component" value="Unassembled WGS sequence"/>
</dbReference>
<evidence type="ECO:0000256" key="2">
    <source>
        <dbReference type="ARBA" id="ARBA00022803"/>
    </source>
</evidence>
<dbReference type="GO" id="GO:0006335">
    <property type="term" value="P:DNA replication-dependent chromatin assembly"/>
    <property type="evidence" value="ECO:0007669"/>
    <property type="project" value="TreeGrafter"/>
</dbReference>
<sequence>MTKRTPVVTRDPRFLAGRKLVERGLADEAITVYGTLLEETTQQYGDASVETAPAYYEYGNSLLRAAVKQQQEQQQDETTSREEQRSAAAAAAEHRQQSSSNENTGKGGEEAEKKPAAVDNSDTNQFENDGSSEQNNQEDEGMSDGENDNLASEDLSLALEMMENSFSILEEYKEKAGKGAAGDNDQYSNWVSEQLPRILLGLGDTLSTLNRHADAADAYSRALELRKACLQEFEDRKAHSDHKQQSTIEHLKAHRMVCEANILIAEALLSCPPDKDVVTTETQSLIVKANERVSYARGYYDQARDALQEAVVFMGDLPRQVDLGREKEDVCFLATLVMGVGESLATIDEQADEAAVVSSTEPVKKKAKRGL</sequence>
<reference evidence="4 5" key="1">
    <citation type="submission" date="2019-01" db="EMBL/GenBank/DDBJ databases">
        <authorList>
            <person name="Ferrante I. M."/>
        </authorList>
    </citation>
    <scope>NUCLEOTIDE SEQUENCE [LARGE SCALE GENOMIC DNA]</scope>
    <source>
        <strain evidence="4 5">B856</strain>
    </source>
</reference>
<evidence type="ECO:0000256" key="1">
    <source>
        <dbReference type="ARBA" id="ARBA00022737"/>
    </source>
</evidence>